<evidence type="ECO:0000313" key="3">
    <source>
        <dbReference type="Proteomes" id="UP000198897"/>
    </source>
</evidence>
<accession>A0A1I2T442</accession>
<reference evidence="3" key="1">
    <citation type="submission" date="2016-10" db="EMBL/GenBank/DDBJ databases">
        <authorList>
            <person name="Varghese N."/>
            <person name="Submissions S."/>
        </authorList>
    </citation>
    <scope>NUCLEOTIDE SEQUENCE [LARGE SCALE GENOMIC DNA]</scope>
    <source>
        <strain evidence="3">FP5</strain>
    </source>
</reference>
<name>A0A1I2T442_9BACI</name>
<evidence type="ECO:0000259" key="1">
    <source>
        <dbReference type="Pfam" id="PF00882"/>
    </source>
</evidence>
<sequence>MPNIWTHILFIDQLCNELNRNDLIQTSGQSLHFGAQGPDPFFYHNFLPFSQDEHVDDVGMKLHTEQCGPLLIDMIERGAFHKNHLQAFILGFVSHHVLDRHTHPYIHYHAGYESNKHQELETTIDTIMLERFRSIKTWKNPVHKEIKSTSLPSIAQLMDLLLDTHFPGLSEDYPDNFIHQSYRHIQFAQRVLYDPWKWKNKYFGSLVSSFSHQPVNDDKDYLNEQKNRWYHPATNEPHTSSFLEHYEEALEEGKLLFQLILSYWEAPDKSRLMEIKDIIGNRSYDTGAPLSEGLVNRFSNPIV</sequence>
<dbReference type="EMBL" id="FOOG01000060">
    <property type="protein sequence ID" value="SFG58889.1"/>
    <property type="molecule type" value="Genomic_DNA"/>
</dbReference>
<dbReference type="Proteomes" id="UP000198897">
    <property type="component" value="Unassembled WGS sequence"/>
</dbReference>
<dbReference type="OrthoDB" id="9810528at2"/>
<dbReference type="Pfam" id="PF00882">
    <property type="entry name" value="Zn_dep_PLPC"/>
    <property type="match status" value="1"/>
</dbReference>
<evidence type="ECO:0000313" key="2">
    <source>
        <dbReference type="EMBL" id="SFG58889.1"/>
    </source>
</evidence>
<keyword evidence="3" id="KW-1185">Reference proteome</keyword>
<dbReference type="AlphaFoldDB" id="A0A1I2T442"/>
<protein>
    <submittedName>
        <fullName evidence="2">Zinc dependent phospholipase C</fullName>
    </submittedName>
</protein>
<dbReference type="RefSeq" id="WP_089754610.1">
    <property type="nucleotide sequence ID" value="NZ_FOOG01000060.1"/>
</dbReference>
<dbReference type="InterPro" id="IPR029002">
    <property type="entry name" value="PLPC/GPLD1"/>
</dbReference>
<proteinExistence type="predicted"/>
<organism evidence="2 3">
    <name type="scientific">Halobacillus alkaliphilus</name>
    <dbReference type="NCBI Taxonomy" id="396056"/>
    <lineage>
        <taxon>Bacteria</taxon>
        <taxon>Bacillati</taxon>
        <taxon>Bacillota</taxon>
        <taxon>Bacilli</taxon>
        <taxon>Bacillales</taxon>
        <taxon>Bacillaceae</taxon>
        <taxon>Halobacillus</taxon>
    </lineage>
</organism>
<feature type="domain" description="Phospholipase C/D" evidence="1">
    <location>
        <begin position="6"/>
        <end position="154"/>
    </location>
</feature>
<gene>
    <name evidence="2" type="ORF">SAMN05216353_1607</name>
</gene>